<name>A0A6A4VR02_AMPAM</name>
<accession>A0A6A4VR02</accession>
<evidence type="ECO:0000313" key="1">
    <source>
        <dbReference type="EMBL" id="KAF0293840.1"/>
    </source>
</evidence>
<keyword evidence="2" id="KW-1185">Reference proteome</keyword>
<proteinExistence type="predicted"/>
<sequence length="71" mass="7879">MLIGDTKQTVQDLISHVLLEFHVQEPVLRLGDSLAEADPDAEAALLEGETLIVEEGRVQHHPRAGEYRSSF</sequence>
<dbReference type="AlphaFoldDB" id="A0A6A4VR02"/>
<comment type="caution">
    <text evidence="1">The sequence shown here is derived from an EMBL/GenBank/DDBJ whole genome shotgun (WGS) entry which is preliminary data.</text>
</comment>
<dbReference type="Proteomes" id="UP000440578">
    <property type="component" value="Unassembled WGS sequence"/>
</dbReference>
<dbReference type="OrthoDB" id="6424969at2759"/>
<dbReference type="EMBL" id="VIIS01001717">
    <property type="protein sequence ID" value="KAF0293840.1"/>
    <property type="molecule type" value="Genomic_DNA"/>
</dbReference>
<evidence type="ECO:0000313" key="2">
    <source>
        <dbReference type="Proteomes" id="UP000440578"/>
    </source>
</evidence>
<protein>
    <submittedName>
        <fullName evidence="1">Uncharacterized protein</fullName>
    </submittedName>
</protein>
<organism evidence="1 2">
    <name type="scientific">Amphibalanus amphitrite</name>
    <name type="common">Striped barnacle</name>
    <name type="synonym">Balanus amphitrite</name>
    <dbReference type="NCBI Taxonomy" id="1232801"/>
    <lineage>
        <taxon>Eukaryota</taxon>
        <taxon>Metazoa</taxon>
        <taxon>Ecdysozoa</taxon>
        <taxon>Arthropoda</taxon>
        <taxon>Crustacea</taxon>
        <taxon>Multicrustacea</taxon>
        <taxon>Cirripedia</taxon>
        <taxon>Thoracica</taxon>
        <taxon>Thoracicalcarea</taxon>
        <taxon>Balanomorpha</taxon>
        <taxon>Balanoidea</taxon>
        <taxon>Balanidae</taxon>
        <taxon>Amphibalaninae</taxon>
        <taxon>Amphibalanus</taxon>
    </lineage>
</organism>
<reference evidence="1 2" key="1">
    <citation type="submission" date="2019-07" db="EMBL/GenBank/DDBJ databases">
        <title>Draft genome assembly of a fouling barnacle, Amphibalanus amphitrite (Darwin, 1854): The first reference genome for Thecostraca.</title>
        <authorList>
            <person name="Kim W."/>
        </authorList>
    </citation>
    <scope>NUCLEOTIDE SEQUENCE [LARGE SCALE GENOMIC DNA]</scope>
    <source>
        <strain evidence="1">SNU_AA5</strain>
        <tissue evidence="1">Soma without cirri and trophi</tissue>
    </source>
</reference>
<gene>
    <name evidence="1" type="ORF">FJT64_008389</name>
</gene>